<accession>A0A0C9X368</accession>
<dbReference type="OrthoDB" id="549788at2759"/>
<evidence type="ECO:0000313" key="1">
    <source>
        <dbReference type="EMBL" id="KIJ92111.1"/>
    </source>
</evidence>
<dbReference type="HOGENOM" id="CLU_1768400_0_0_1"/>
<keyword evidence="2" id="KW-1185">Reference proteome</keyword>
<reference evidence="2" key="2">
    <citation type="submission" date="2015-01" db="EMBL/GenBank/DDBJ databases">
        <title>Evolutionary Origins and Diversification of the Mycorrhizal Mutualists.</title>
        <authorList>
            <consortium name="DOE Joint Genome Institute"/>
            <consortium name="Mycorrhizal Genomics Consortium"/>
            <person name="Kohler A."/>
            <person name="Kuo A."/>
            <person name="Nagy L.G."/>
            <person name="Floudas D."/>
            <person name="Copeland A."/>
            <person name="Barry K.W."/>
            <person name="Cichocki N."/>
            <person name="Veneault-Fourrey C."/>
            <person name="LaButti K."/>
            <person name="Lindquist E.A."/>
            <person name="Lipzen A."/>
            <person name="Lundell T."/>
            <person name="Morin E."/>
            <person name="Murat C."/>
            <person name="Riley R."/>
            <person name="Ohm R."/>
            <person name="Sun H."/>
            <person name="Tunlid A."/>
            <person name="Henrissat B."/>
            <person name="Grigoriev I.V."/>
            <person name="Hibbett D.S."/>
            <person name="Martin F."/>
        </authorList>
    </citation>
    <scope>NUCLEOTIDE SEQUENCE [LARGE SCALE GENOMIC DNA]</scope>
    <source>
        <strain evidence="2">LaAM-08-1</strain>
    </source>
</reference>
<reference evidence="1 2" key="1">
    <citation type="submission" date="2014-04" db="EMBL/GenBank/DDBJ databases">
        <authorList>
            <consortium name="DOE Joint Genome Institute"/>
            <person name="Kuo A."/>
            <person name="Kohler A."/>
            <person name="Nagy L.G."/>
            <person name="Floudas D."/>
            <person name="Copeland A."/>
            <person name="Barry K.W."/>
            <person name="Cichocki N."/>
            <person name="Veneault-Fourrey C."/>
            <person name="LaButti K."/>
            <person name="Lindquist E.A."/>
            <person name="Lipzen A."/>
            <person name="Lundell T."/>
            <person name="Morin E."/>
            <person name="Murat C."/>
            <person name="Sun H."/>
            <person name="Tunlid A."/>
            <person name="Henrissat B."/>
            <person name="Grigoriev I.V."/>
            <person name="Hibbett D.S."/>
            <person name="Martin F."/>
            <person name="Nordberg H.P."/>
            <person name="Cantor M.N."/>
            <person name="Hua S.X."/>
        </authorList>
    </citation>
    <scope>NUCLEOTIDE SEQUENCE [LARGE SCALE GENOMIC DNA]</scope>
    <source>
        <strain evidence="1 2">LaAM-08-1</strain>
    </source>
</reference>
<dbReference type="EMBL" id="KN838936">
    <property type="protein sequence ID" value="KIJ92111.1"/>
    <property type="molecule type" value="Genomic_DNA"/>
</dbReference>
<organism evidence="1 2">
    <name type="scientific">Laccaria amethystina LaAM-08-1</name>
    <dbReference type="NCBI Taxonomy" id="1095629"/>
    <lineage>
        <taxon>Eukaryota</taxon>
        <taxon>Fungi</taxon>
        <taxon>Dikarya</taxon>
        <taxon>Basidiomycota</taxon>
        <taxon>Agaricomycotina</taxon>
        <taxon>Agaricomycetes</taxon>
        <taxon>Agaricomycetidae</taxon>
        <taxon>Agaricales</taxon>
        <taxon>Agaricineae</taxon>
        <taxon>Hydnangiaceae</taxon>
        <taxon>Laccaria</taxon>
    </lineage>
</organism>
<protein>
    <submittedName>
        <fullName evidence="1">Uncharacterized protein</fullName>
    </submittedName>
</protein>
<gene>
    <name evidence="1" type="ORF">K443DRAFT_685465</name>
</gene>
<name>A0A0C9X368_9AGAR</name>
<sequence>MILLLKVPLLLIPRKAYKWLLKWAAAESLQIHTQSKIHTHCLVINLLAVERVVGPIPSPFIIIDAHVSETKTVLPDARTSENDTRTSERIREEGGVGQAMVVLQCHMVNGQVVCMVERFEIWERKEGVYEHFGGWEGVLKGVANGTIGLADISCQLELGELDGLMAAIQL</sequence>
<proteinExistence type="predicted"/>
<dbReference type="AlphaFoldDB" id="A0A0C9X368"/>
<evidence type="ECO:0000313" key="2">
    <source>
        <dbReference type="Proteomes" id="UP000054477"/>
    </source>
</evidence>
<dbReference type="Proteomes" id="UP000054477">
    <property type="component" value="Unassembled WGS sequence"/>
</dbReference>